<dbReference type="InterPro" id="IPR013096">
    <property type="entry name" value="Cupin_2"/>
</dbReference>
<keyword evidence="3" id="KW-1185">Reference proteome</keyword>
<dbReference type="EMBL" id="CP037423">
    <property type="protein sequence ID" value="QDV43895.1"/>
    <property type="molecule type" value="Genomic_DNA"/>
</dbReference>
<dbReference type="InterPro" id="IPR011051">
    <property type="entry name" value="RmlC_Cupin_sf"/>
</dbReference>
<dbReference type="AlphaFoldDB" id="A0A518HSS4"/>
<sequence length="179" mass="20523">MNLFRVCREIADGLNADIRAGRYPDGICAHCSDFRHTELGDLRQQVKSLCNEYPLHLESPFEDVETISGGIWRASEILKDDDKDALLRLHFQANTLDLPFHSHDYSDRVIFVADGRGVFEHVVDASRNERHSIEVKTGDALVFSRGTVHTFRTMQCDLQLLSYHSPYIDLTDERQFSLL</sequence>
<dbReference type="Proteomes" id="UP000319004">
    <property type="component" value="Chromosome"/>
</dbReference>
<proteinExistence type="predicted"/>
<dbReference type="InterPro" id="IPR014710">
    <property type="entry name" value="RmlC-like_jellyroll"/>
</dbReference>
<feature type="domain" description="Cupin type-2" evidence="1">
    <location>
        <begin position="89"/>
        <end position="153"/>
    </location>
</feature>
<reference evidence="2 3" key="1">
    <citation type="submission" date="2019-03" db="EMBL/GenBank/DDBJ databases">
        <title>Deep-cultivation of Planctomycetes and their phenomic and genomic characterization uncovers novel biology.</title>
        <authorList>
            <person name="Wiegand S."/>
            <person name="Jogler M."/>
            <person name="Boedeker C."/>
            <person name="Pinto D."/>
            <person name="Vollmers J."/>
            <person name="Rivas-Marin E."/>
            <person name="Kohn T."/>
            <person name="Peeters S.H."/>
            <person name="Heuer A."/>
            <person name="Rast P."/>
            <person name="Oberbeckmann S."/>
            <person name="Bunk B."/>
            <person name="Jeske O."/>
            <person name="Meyerdierks A."/>
            <person name="Storesund J.E."/>
            <person name="Kallscheuer N."/>
            <person name="Luecker S."/>
            <person name="Lage O.M."/>
            <person name="Pohl T."/>
            <person name="Merkel B.J."/>
            <person name="Hornburger P."/>
            <person name="Mueller R.-W."/>
            <person name="Bruemmer F."/>
            <person name="Labrenz M."/>
            <person name="Spormann A.M."/>
            <person name="Op den Camp H."/>
            <person name="Overmann J."/>
            <person name="Amann R."/>
            <person name="Jetten M.S.M."/>
            <person name="Mascher T."/>
            <person name="Medema M.H."/>
            <person name="Devos D.P."/>
            <person name="Kaster A.-K."/>
            <person name="Ovreas L."/>
            <person name="Rohde M."/>
            <person name="Galperin M.Y."/>
            <person name="Jogler C."/>
        </authorList>
    </citation>
    <scope>NUCLEOTIDE SEQUENCE [LARGE SCALE GENOMIC DNA]</scope>
    <source>
        <strain evidence="2 3">Enr13</strain>
    </source>
</reference>
<protein>
    <submittedName>
        <fullName evidence="2">Cupin domain protein</fullName>
    </submittedName>
</protein>
<evidence type="ECO:0000313" key="2">
    <source>
        <dbReference type="EMBL" id="QDV43895.1"/>
    </source>
</evidence>
<evidence type="ECO:0000259" key="1">
    <source>
        <dbReference type="Pfam" id="PF07883"/>
    </source>
</evidence>
<evidence type="ECO:0000313" key="3">
    <source>
        <dbReference type="Proteomes" id="UP000319004"/>
    </source>
</evidence>
<gene>
    <name evidence="2" type="ORF">Enr13x_37550</name>
</gene>
<name>A0A518HSS4_9BACT</name>
<dbReference type="Pfam" id="PF07883">
    <property type="entry name" value="Cupin_2"/>
    <property type="match status" value="1"/>
</dbReference>
<dbReference type="Gene3D" id="2.60.120.10">
    <property type="entry name" value="Jelly Rolls"/>
    <property type="match status" value="1"/>
</dbReference>
<dbReference type="KEGG" id="snep:Enr13x_37550"/>
<dbReference type="SUPFAM" id="SSF51182">
    <property type="entry name" value="RmlC-like cupins"/>
    <property type="match status" value="1"/>
</dbReference>
<accession>A0A518HSS4</accession>
<organism evidence="2 3">
    <name type="scientific">Stieleria neptunia</name>
    <dbReference type="NCBI Taxonomy" id="2527979"/>
    <lineage>
        <taxon>Bacteria</taxon>
        <taxon>Pseudomonadati</taxon>
        <taxon>Planctomycetota</taxon>
        <taxon>Planctomycetia</taxon>
        <taxon>Pirellulales</taxon>
        <taxon>Pirellulaceae</taxon>
        <taxon>Stieleria</taxon>
    </lineage>
</organism>
<dbReference type="RefSeq" id="WP_197456115.1">
    <property type="nucleotide sequence ID" value="NZ_CP037423.1"/>
</dbReference>
<dbReference type="CDD" id="cd02208">
    <property type="entry name" value="cupin_RmlC-like"/>
    <property type="match status" value="1"/>
</dbReference>